<reference evidence="2 3" key="1">
    <citation type="submission" date="2019-06" db="EMBL/GenBank/DDBJ databases">
        <title>Sequencing the genomes of 1000 actinobacteria strains.</title>
        <authorList>
            <person name="Klenk H.-P."/>
        </authorList>
    </citation>
    <scope>NUCLEOTIDE SEQUENCE [LARGE SCALE GENOMIC DNA]</scope>
    <source>
        <strain evidence="2 3">DSM 45015</strain>
    </source>
</reference>
<feature type="compositionally biased region" description="Low complexity" evidence="1">
    <location>
        <begin position="66"/>
        <end position="80"/>
    </location>
</feature>
<feature type="compositionally biased region" description="Basic and acidic residues" evidence="1">
    <location>
        <begin position="163"/>
        <end position="180"/>
    </location>
</feature>
<proteinExistence type="predicted"/>
<protein>
    <submittedName>
        <fullName evidence="2">Uncharacterized protein</fullName>
    </submittedName>
</protein>
<feature type="compositionally biased region" description="Low complexity" evidence="1">
    <location>
        <begin position="142"/>
        <end position="154"/>
    </location>
</feature>
<organism evidence="2 3">
    <name type="scientific">Haloactinospora alba</name>
    <dbReference type="NCBI Taxonomy" id="405555"/>
    <lineage>
        <taxon>Bacteria</taxon>
        <taxon>Bacillati</taxon>
        <taxon>Actinomycetota</taxon>
        <taxon>Actinomycetes</taxon>
        <taxon>Streptosporangiales</taxon>
        <taxon>Nocardiopsidaceae</taxon>
        <taxon>Haloactinospora</taxon>
    </lineage>
</organism>
<evidence type="ECO:0000256" key="1">
    <source>
        <dbReference type="SAM" id="MobiDB-lite"/>
    </source>
</evidence>
<feature type="compositionally biased region" description="Basic and acidic residues" evidence="1">
    <location>
        <begin position="116"/>
        <end position="125"/>
    </location>
</feature>
<dbReference type="OrthoDB" id="3427298at2"/>
<name>A0A543NN00_9ACTN</name>
<accession>A0A543NN00</accession>
<evidence type="ECO:0000313" key="3">
    <source>
        <dbReference type="Proteomes" id="UP000317422"/>
    </source>
</evidence>
<feature type="compositionally biased region" description="Basic and acidic residues" evidence="1">
    <location>
        <begin position="192"/>
        <end position="206"/>
    </location>
</feature>
<feature type="region of interest" description="Disordered" evidence="1">
    <location>
        <begin position="297"/>
        <end position="316"/>
    </location>
</feature>
<dbReference type="AlphaFoldDB" id="A0A543NN00"/>
<gene>
    <name evidence="2" type="ORF">FHX37_3205</name>
</gene>
<evidence type="ECO:0000313" key="2">
    <source>
        <dbReference type="EMBL" id="TQN33202.1"/>
    </source>
</evidence>
<sequence>MAFADRRGESLSHAVCRAMDDTLRRTLLLVGLTVTGWLLGGAALAAAEGAAEPDLPEVSTAVDAAGDAAGADTATDTTAEGPGGHDAAPVPADGGENLLSGIDEGTDVSARDALEETGRRAHEAVSRTVGGDGELSAEENSLGDVSLGDSSLVSEPVSDINDGLERTVERSAEPEPRTDGAEGATEAAEEADAQRDREQDSDRDSEQQEPEEAQPTPSAPDAGGAFGTDRGAGADPAPQQQKDAGHDDGSGQPDRQGWHDTSETTGTVSAPGAPAPAGFLRSQQEFPRLNAQRVALPGAVHPAVRDAADDPSFSPD</sequence>
<dbReference type="RefSeq" id="WP_141924599.1">
    <property type="nucleotide sequence ID" value="NZ_VFQC01000001.1"/>
</dbReference>
<comment type="caution">
    <text evidence="2">The sequence shown here is derived from an EMBL/GenBank/DDBJ whole genome shotgun (WGS) entry which is preliminary data.</text>
</comment>
<dbReference type="EMBL" id="VFQC01000001">
    <property type="protein sequence ID" value="TQN33202.1"/>
    <property type="molecule type" value="Genomic_DNA"/>
</dbReference>
<dbReference type="Proteomes" id="UP000317422">
    <property type="component" value="Unassembled WGS sequence"/>
</dbReference>
<feature type="region of interest" description="Disordered" evidence="1">
    <location>
        <begin position="66"/>
        <end position="103"/>
    </location>
</feature>
<feature type="region of interest" description="Disordered" evidence="1">
    <location>
        <begin position="116"/>
        <end position="286"/>
    </location>
</feature>
<keyword evidence="3" id="KW-1185">Reference proteome</keyword>